<evidence type="ECO:0000256" key="6">
    <source>
        <dbReference type="ARBA" id="ARBA00022777"/>
    </source>
</evidence>
<feature type="region of interest" description="Disordered" evidence="11">
    <location>
        <begin position="960"/>
        <end position="1011"/>
    </location>
</feature>
<evidence type="ECO:0000256" key="9">
    <source>
        <dbReference type="ARBA" id="ARBA00048679"/>
    </source>
</evidence>
<dbReference type="EMBL" id="ML977504">
    <property type="protein sequence ID" value="KAF2130210.1"/>
    <property type="molecule type" value="Genomic_DNA"/>
</dbReference>
<dbReference type="SUPFAM" id="SSF56112">
    <property type="entry name" value="Protein kinase-like (PK-like)"/>
    <property type="match status" value="1"/>
</dbReference>
<dbReference type="InterPro" id="IPR050236">
    <property type="entry name" value="Ser_Thr_kinase_AGC"/>
</dbReference>
<dbReference type="PANTHER" id="PTHR24356">
    <property type="entry name" value="SERINE/THREONINE-PROTEIN KINASE"/>
    <property type="match status" value="1"/>
</dbReference>
<dbReference type="EC" id="2.7.11.1" evidence="2"/>
<evidence type="ECO:0000256" key="4">
    <source>
        <dbReference type="ARBA" id="ARBA00022679"/>
    </source>
</evidence>
<dbReference type="RefSeq" id="XP_033524597.1">
    <property type="nucleotide sequence ID" value="XM_033672160.1"/>
</dbReference>
<evidence type="ECO:0000256" key="8">
    <source>
        <dbReference type="ARBA" id="ARBA00047899"/>
    </source>
</evidence>
<gene>
    <name evidence="13" type="ORF">P153DRAFT_417671</name>
</gene>
<dbReference type="Gene3D" id="1.10.510.10">
    <property type="entry name" value="Transferase(Phosphotransferase) domain 1"/>
    <property type="match status" value="1"/>
</dbReference>
<feature type="compositionally biased region" description="Low complexity" evidence="11">
    <location>
        <begin position="153"/>
        <end position="172"/>
    </location>
</feature>
<sequence length="1011" mass="110711">MRRIDFRVTWHDIWTTAAYARVVAHSVSRLPRSPSGRGGCRGRPLGRRCGVGEGVEPPSRPAILILTAAQHSPARRPLGVPHALIPGPAPARRTNRSAGSLVAVSPRSLPFRRQCCTMNGDLSLSQSLGGLRIANPDEDDAASPAQPSPPVAQSPAAARRPSSPSQASSRSAVTERQRPQEPPHDSHDYLEAQPTGASLGIDANAFGAASPSTSPGHPSPLAEVPLSSSSSSSRLAQRQSMPLAHQTQPPQMAYPPYAPAPMMQQRTAPPPPQAQPQPLRERPMSTNMYMHSNLSTNSNTAPGTYRYNDEGIDIRRTSSSRVAPGALPSREASRRDPYRQSAQLSSPNGPLPPRRSSRRIPMEGPHPPLATQLSSSPYGMEGGPLPSTEEWKERGAAVSTRQEVDQNGRPVTRVVKKGVKDFNFGRTLGEGSYSTVMAATDRTTLREYAIKVLDKRHIIKEKKVKYVNIEKDTLNRLTEHPGVVRLYYTFQDERSLYFVLDLASGGELLGFLKKMGTFDVECTRFYGAQILDAIDYMHIKGVIHRDLKPENVLLDDQMHVKVTDFGTAKILDQKKSNGVGSVTGDPMEAAESDRAQSFVGTAEYVSPELLTDKNACKASDLWAFGCIIYQLLAGRPPFKAANEYMTFQKIVGLDYTFPDGFPPLAKDLVERLLVLDPLTRLPMEHIKTHPFFDGITWGKGLWKQKAPRLKSYSPPPQEPIKLNGNYDPYHSKDALVGNTAPVSAPGAAASSQARPKPRLITELPPPSQLDIDWSPVLTKRDERILKVGNLSVTQHPAGHAVGGKDEQADTPKKFSRFFSSNTVKKRQRLVMITSNARVLMCAAGTNDKKLKEEMSLLASGSSWRSFQDSKGLTAWLVETVGQPSRFAFCGLLTLPKRDKQYIFEDPKSTTSDPNGSKYSTQEWLDGIEQARDYALSQTITNSYPGDATLNELRSTLSTPTSTLAGDSALDGVNIPATRHGHLHKDRGDADSVKSSRKRFSKRNSKNGLANF</sequence>
<dbReference type="OrthoDB" id="347657at2759"/>
<organism evidence="13 14">
    <name type="scientific">Dothidotthia symphoricarpi CBS 119687</name>
    <dbReference type="NCBI Taxonomy" id="1392245"/>
    <lineage>
        <taxon>Eukaryota</taxon>
        <taxon>Fungi</taxon>
        <taxon>Dikarya</taxon>
        <taxon>Ascomycota</taxon>
        <taxon>Pezizomycotina</taxon>
        <taxon>Dothideomycetes</taxon>
        <taxon>Pleosporomycetidae</taxon>
        <taxon>Pleosporales</taxon>
        <taxon>Dothidotthiaceae</taxon>
        <taxon>Dothidotthia</taxon>
    </lineage>
</organism>
<accession>A0A6A6AEH0</accession>
<keyword evidence="14" id="KW-1185">Reference proteome</keyword>
<feature type="binding site" evidence="10">
    <location>
        <position position="451"/>
    </location>
    <ligand>
        <name>ATP</name>
        <dbReference type="ChEBI" id="CHEBI:30616"/>
    </ligand>
</feature>
<name>A0A6A6AEH0_9PLEO</name>
<keyword evidence="4" id="KW-0808">Transferase</keyword>
<feature type="domain" description="Protein kinase" evidence="12">
    <location>
        <begin position="422"/>
        <end position="692"/>
    </location>
</feature>
<evidence type="ECO:0000256" key="11">
    <source>
        <dbReference type="SAM" id="MobiDB-lite"/>
    </source>
</evidence>
<dbReference type="GeneID" id="54412592"/>
<keyword evidence="5 10" id="KW-0547">Nucleotide-binding</keyword>
<dbReference type="GO" id="GO:0004674">
    <property type="term" value="F:protein serine/threonine kinase activity"/>
    <property type="evidence" value="ECO:0007669"/>
    <property type="project" value="UniProtKB-KW"/>
</dbReference>
<dbReference type="InterPro" id="IPR017441">
    <property type="entry name" value="Protein_kinase_ATP_BS"/>
</dbReference>
<dbReference type="Pfam" id="PF00069">
    <property type="entry name" value="Pkinase"/>
    <property type="match status" value="1"/>
</dbReference>
<dbReference type="FunFam" id="3.30.200.20:FF:000128">
    <property type="entry name" value="Serine/threonine-protein kinase ksg1"/>
    <property type="match status" value="1"/>
</dbReference>
<dbReference type="CDD" id="cd05581">
    <property type="entry name" value="STKc_PDK1"/>
    <property type="match status" value="1"/>
</dbReference>
<feature type="region of interest" description="Disordered" evidence="11">
    <location>
        <begin position="733"/>
        <end position="765"/>
    </location>
</feature>
<dbReference type="SMART" id="SM00220">
    <property type="entry name" value="S_TKc"/>
    <property type="match status" value="1"/>
</dbReference>
<dbReference type="PROSITE" id="PS50011">
    <property type="entry name" value="PROTEIN_KINASE_DOM"/>
    <property type="match status" value="1"/>
</dbReference>
<feature type="compositionally biased region" description="Basic residues" evidence="11">
    <location>
        <begin position="994"/>
        <end position="1004"/>
    </location>
</feature>
<keyword evidence="6 13" id="KW-0418">Kinase</keyword>
<evidence type="ECO:0000256" key="7">
    <source>
        <dbReference type="ARBA" id="ARBA00022840"/>
    </source>
</evidence>
<feature type="compositionally biased region" description="Basic and acidic residues" evidence="11">
    <location>
        <begin position="173"/>
        <end position="190"/>
    </location>
</feature>
<dbReference type="Proteomes" id="UP000799771">
    <property type="component" value="Unassembled WGS sequence"/>
</dbReference>
<feature type="compositionally biased region" description="Polar residues" evidence="11">
    <location>
        <begin position="284"/>
        <end position="302"/>
    </location>
</feature>
<dbReference type="InterPro" id="IPR000719">
    <property type="entry name" value="Prot_kinase_dom"/>
</dbReference>
<evidence type="ECO:0000313" key="14">
    <source>
        <dbReference type="Proteomes" id="UP000799771"/>
    </source>
</evidence>
<dbReference type="PANTHER" id="PTHR24356:SF163">
    <property type="entry name" value="3-PHOSPHOINOSITIDE-DEPENDENT PROTEIN KINASE 1-RELATED"/>
    <property type="match status" value="1"/>
</dbReference>
<evidence type="ECO:0000256" key="5">
    <source>
        <dbReference type="ARBA" id="ARBA00022741"/>
    </source>
</evidence>
<evidence type="ECO:0000256" key="10">
    <source>
        <dbReference type="PROSITE-ProRule" id="PRU10141"/>
    </source>
</evidence>
<dbReference type="AlphaFoldDB" id="A0A6A6AEH0"/>
<protein>
    <recommendedName>
        <fullName evidence="2">non-specific serine/threonine protein kinase</fullName>
        <ecNumber evidence="2">2.7.11.1</ecNumber>
    </recommendedName>
</protein>
<dbReference type="InterPro" id="IPR008271">
    <property type="entry name" value="Ser/Thr_kinase_AS"/>
</dbReference>
<dbReference type="GO" id="GO:0035556">
    <property type="term" value="P:intracellular signal transduction"/>
    <property type="evidence" value="ECO:0007669"/>
    <property type="project" value="TreeGrafter"/>
</dbReference>
<comment type="catalytic activity">
    <reaction evidence="9">
        <text>L-seryl-[protein] + ATP = O-phospho-L-seryl-[protein] + ADP + H(+)</text>
        <dbReference type="Rhea" id="RHEA:17989"/>
        <dbReference type="Rhea" id="RHEA-COMP:9863"/>
        <dbReference type="Rhea" id="RHEA-COMP:11604"/>
        <dbReference type="ChEBI" id="CHEBI:15378"/>
        <dbReference type="ChEBI" id="CHEBI:29999"/>
        <dbReference type="ChEBI" id="CHEBI:30616"/>
        <dbReference type="ChEBI" id="CHEBI:83421"/>
        <dbReference type="ChEBI" id="CHEBI:456216"/>
        <dbReference type="EC" id="2.7.11.1"/>
    </reaction>
</comment>
<evidence type="ECO:0000256" key="1">
    <source>
        <dbReference type="ARBA" id="ARBA00010006"/>
    </source>
</evidence>
<dbReference type="FunFam" id="1.10.510.10:FF:000163">
    <property type="entry name" value="3-phosphoinositide-dependent protein kinase 1"/>
    <property type="match status" value="1"/>
</dbReference>
<dbReference type="Gene3D" id="3.30.200.20">
    <property type="entry name" value="Phosphorylase Kinase, domain 1"/>
    <property type="match status" value="1"/>
</dbReference>
<evidence type="ECO:0000256" key="3">
    <source>
        <dbReference type="ARBA" id="ARBA00022527"/>
    </source>
</evidence>
<dbReference type="PROSITE" id="PS00107">
    <property type="entry name" value="PROTEIN_KINASE_ATP"/>
    <property type="match status" value="1"/>
</dbReference>
<comment type="catalytic activity">
    <reaction evidence="8">
        <text>L-threonyl-[protein] + ATP = O-phospho-L-threonyl-[protein] + ADP + H(+)</text>
        <dbReference type="Rhea" id="RHEA:46608"/>
        <dbReference type="Rhea" id="RHEA-COMP:11060"/>
        <dbReference type="Rhea" id="RHEA-COMP:11605"/>
        <dbReference type="ChEBI" id="CHEBI:15378"/>
        <dbReference type="ChEBI" id="CHEBI:30013"/>
        <dbReference type="ChEBI" id="CHEBI:30616"/>
        <dbReference type="ChEBI" id="CHEBI:61977"/>
        <dbReference type="ChEBI" id="CHEBI:456216"/>
        <dbReference type="EC" id="2.7.11.1"/>
    </reaction>
</comment>
<reference evidence="13" key="1">
    <citation type="journal article" date="2020" name="Stud. Mycol.">
        <title>101 Dothideomycetes genomes: a test case for predicting lifestyles and emergence of pathogens.</title>
        <authorList>
            <person name="Haridas S."/>
            <person name="Albert R."/>
            <person name="Binder M."/>
            <person name="Bloem J."/>
            <person name="Labutti K."/>
            <person name="Salamov A."/>
            <person name="Andreopoulos B."/>
            <person name="Baker S."/>
            <person name="Barry K."/>
            <person name="Bills G."/>
            <person name="Bluhm B."/>
            <person name="Cannon C."/>
            <person name="Castanera R."/>
            <person name="Culley D."/>
            <person name="Daum C."/>
            <person name="Ezra D."/>
            <person name="Gonzalez J."/>
            <person name="Henrissat B."/>
            <person name="Kuo A."/>
            <person name="Liang C."/>
            <person name="Lipzen A."/>
            <person name="Lutzoni F."/>
            <person name="Magnuson J."/>
            <person name="Mondo S."/>
            <person name="Nolan M."/>
            <person name="Ohm R."/>
            <person name="Pangilinan J."/>
            <person name="Park H.-J."/>
            <person name="Ramirez L."/>
            <person name="Alfaro M."/>
            <person name="Sun H."/>
            <person name="Tritt A."/>
            <person name="Yoshinaga Y."/>
            <person name="Zwiers L.-H."/>
            <person name="Turgeon B."/>
            <person name="Goodwin S."/>
            <person name="Spatafora J."/>
            <person name="Crous P."/>
            <person name="Grigoriev I."/>
        </authorList>
    </citation>
    <scope>NUCLEOTIDE SEQUENCE</scope>
    <source>
        <strain evidence="13">CBS 119687</strain>
    </source>
</reference>
<feature type="compositionally biased region" description="Basic and acidic residues" evidence="11">
    <location>
        <begin position="307"/>
        <end position="316"/>
    </location>
</feature>
<dbReference type="GO" id="GO:0005524">
    <property type="term" value="F:ATP binding"/>
    <property type="evidence" value="ECO:0007669"/>
    <property type="project" value="UniProtKB-UniRule"/>
</dbReference>
<evidence type="ECO:0000313" key="13">
    <source>
        <dbReference type="EMBL" id="KAF2130210.1"/>
    </source>
</evidence>
<evidence type="ECO:0000256" key="2">
    <source>
        <dbReference type="ARBA" id="ARBA00012513"/>
    </source>
</evidence>
<dbReference type="InterPro" id="IPR011009">
    <property type="entry name" value="Kinase-like_dom_sf"/>
</dbReference>
<comment type="similarity">
    <text evidence="1">Belongs to the protein kinase superfamily. AGC Ser/Thr protein kinase family. PDPK1 subfamily.</text>
</comment>
<dbReference type="InterPro" id="IPR039046">
    <property type="entry name" value="PDPK1"/>
</dbReference>
<keyword evidence="3" id="KW-0723">Serine/threonine-protein kinase</keyword>
<evidence type="ECO:0000259" key="12">
    <source>
        <dbReference type="PROSITE" id="PS50011"/>
    </source>
</evidence>
<feature type="region of interest" description="Disordered" evidence="11">
    <location>
        <begin position="130"/>
        <end position="408"/>
    </location>
</feature>
<feature type="compositionally biased region" description="Low complexity" evidence="11">
    <location>
        <begin position="740"/>
        <end position="754"/>
    </location>
</feature>
<dbReference type="PROSITE" id="PS00108">
    <property type="entry name" value="PROTEIN_KINASE_ST"/>
    <property type="match status" value="1"/>
</dbReference>
<proteinExistence type="inferred from homology"/>
<keyword evidence="7 10" id="KW-0067">ATP-binding</keyword>